<evidence type="ECO:0000313" key="1">
    <source>
        <dbReference type="EMBL" id="AEP34877.1"/>
    </source>
</evidence>
<organism evidence="1 2">
    <name type="scientific">Chlamydia trachomatis serovar A (strain A2497)</name>
    <dbReference type="NCBI Taxonomy" id="580047"/>
    <lineage>
        <taxon>Bacteria</taxon>
        <taxon>Pseudomonadati</taxon>
        <taxon>Chlamydiota</taxon>
        <taxon>Chlamydiia</taxon>
        <taxon>Chlamydiales</taxon>
        <taxon>Chlamydiaceae</taxon>
        <taxon>Chlamydia/Chlamydophila group</taxon>
        <taxon>Chlamydia</taxon>
    </lineage>
</organism>
<sequence length="181" mass="20610">MTITINKAKTTICRTRLPTKELFMATAQITIQEEIEQLITKAISKVGGSKENDLCRYLPGPTGGYMHHFTLKKMKNSAPEQLLKMLKTFVIDSITPRSISPKPRAPRGSKKRRDFVNFTKTDIERVLELARQVGDKDLLARFSPKKPLPSLKRELIRSIRNNIVSTELWNAYVEALSQPTE</sequence>
<dbReference type="Proteomes" id="UP000009287">
    <property type="component" value="Chromosome"/>
</dbReference>
<name>G4NM37_CHLT4</name>
<gene>
    <name evidence="1" type="ordered locus">CTO_0071</name>
</gene>
<protein>
    <submittedName>
        <fullName evidence="1">Uncharacterized protein</fullName>
    </submittedName>
</protein>
<evidence type="ECO:0000313" key="2">
    <source>
        <dbReference type="Proteomes" id="UP000009287"/>
    </source>
</evidence>
<proteinExistence type="predicted"/>
<dbReference type="AlphaFoldDB" id="G4NM37"/>
<reference evidence="1 2" key="1">
    <citation type="journal article" date="2011" name="J. Exp. Med.">
        <title>A live-attenuated chlamydial vaccine protects against trachoma in nonhuman primates.</title>
        <authorList>
            <person name="Kari L."/>
            <person name="Whitmire W.M."/>
            <person name="Olivares-Zavaleta N."/>
            <person name="Goheen M.M."/>
            <person name="Taylor L.D."/>
            <person name="Carlson J.H."/>
            <person name="Sturdevant G.L."/>
            <person name="Lu C."/>
            <person name="Bakios L.E."/>
            <person name="Randall L.B."/>
            <person name="Parnell M.J."/>
            <person name="Zhong G."/>
            <person name="Caldwell H.D."/>
        </authorList>
    </citation>
    <scope>NUCLEOTIDE SEQUENCE [LARGE SCALE GENOMIC DNA]</scope>
    <source>
        <strain evidence="1 2">A2497</strain>
    </source>
</reference>
<dbReference type="EMBL" id="CP002401">
    <property type="protein sequence ID" value="AEP34877.1"/>
    <property type="molecule type" value="Genomic_DNA"/>
</dbReference>
<dbReference type="PATRIC" id="fig|580047.4.peg.77"/>
<dbReference type="KEGG" id="cra:CTO_0071"/>
<accession>G4NM37</accession>